<keyword evidence="3" id="KW-1185">Reference proteome</keyword>
<feature type="transmembrane region" description="Helical" evidence="1">
    <location>
        <begin position="14"/>
        <end position="34"/>
    </location>
</feature>
<protein>
    <submittedName>
        <fullName evidence="2">Uncharacterized protein</fullName>
    </submittedName>
</protein>
<dbReference type="Proteomes" id="UP000018888">
    <property type="component" value="Unassembled WGS sequence"/>
</dbReference>
<reference evidence="2 3" key="2">
    <citation type="journal article" date="2018" name="New Phytol.">
        <title>High intraspecific genome diversity in the model arbuscular mycorrhizal symbiont Rhizophagus irregularis.</title>
        <authorList>
            <person name="Chen E.C.H."/>
            <person name="Morin E."/>
            <person name="Beaudet D."/>
            <person name="Noel J."/>
            <person name="Yildirir G."/>
            <person name="Ndikumana S."/>
            <person name="Charron P."/>
            <person name="St-Onge C."/>
            <person name="Giorgi J."/>
            <person name="Kruger M."/>
            <person name="Marton T."/>
            <person name="Ropars J."/>
            <person name="Grigoriev I.V."/>
            <person name="Hainaut M."/>
            <person name="Henrissat B."/>
            <person name="Roux C."/>
            <person name="Martin F."/>
            <person name="Corradi N."/>
        </authorList>
    </citation>
    <scope>NUCLEOTIDE SEQUENCE [LARGE SCALE GENOMIC DNA]</scope>
    <source>
        <strain evidence="2 3">DAOM 197198</strain>
    </source>
</reference>
<dbReference type="EMBL" id="AUPC02000371">
    <property type="protein sequence ID" value="POG60775.1"/>
    <property type="molecule type" value="Genomic_DNA"/>
</dbReference>
<keyword evidence="1" id="KW-1133">Transmembrane helix</keyword>
<name>A0A2P4P5W0_RHIID</name>
<feature type="transmembrane region" description="Helical" evidence="1">
    <location>
        <begin position="41"/>
        <end position="59"/>
    </location>
</feature>
<keyword evidence="1" id="KW-0812">Transmembrane</keyword>
<evidence type="ECO:0000313" key="3">
    <source>
        <dbReference type="Proteomes" id="UP000018888"/>
    </source>
</evidence>
<reference evidence="2 3" key="1">
    <citation type="journal article" date="2013" name="Proc. Natl. Acad. Sci. U.S.A.">
        <title>Genome of an arbuscular mycorrhizal fungus provides insight into the oldest plant symbiosis.</title>
        <authorList>
            <person name="Tisserant E."/>
            <person name="Malbreil M."/>
            <person name="Kuo A."/>
            <person name="Kohler A."/>
            <person name="Symeonidi A."/>
            <person name="Balestrini R."/>
            <person name="Charron P."/>
            <person name="Duensing N."/>
            <person name="Frei Dit Frey N."/>
            <person name="Gianinazzi-Pearson V."/>
            <person name="Gilbert L.B."/>
            <person name="Handa Y."/>
            <person name="Herr J.R."/>
            <person name="Hijri M."/>
            <person name="Koul R."/>
            <person name="Kawaguchi M."/>
            <person name="Krajinski F."/>
            <person name="Lammers P.J."/>
            <person name="Masclaux F.G."/>
            <person name="Murat C."/>
            <person name="Morin E."/>
            <person name="Ndikumana S."/>
            <person name="Pagni M."/>
            <person name="Petitpierre D."/>
            <person name="Requena N."/>
            <person name="Rosikiewicz P."/>
            <person name="Riley R."/>
            <person name="Saito K."/>
            <person name="San Clemente H."/>
            <person name="Shapiro H."/>
            <person name="van Tuinen D."/>
            <person name="Becard G."/>
            <person name="Bonfante P."/>
            <person name="Paszkowski U."/>
            <person name="Shachar-Hill Y.Y."/>
            <person name="Tuskan G.A."/>
            <person name="Young P.W."/>
            <person name="Sanders I.R."/>
            <person name="Henrissat B."/>
            <person name="Rensing S.A."/>
            <person name="Grigoriev I.V."/>
            <person name="Corradi N."/>
            <person name="Roux C."/>
            <person name="Martin F."/>
        </authorList>
    </citation>
    <scope>NUCLEOTIDE SEQUENCE [LARGE SCALE GENOMIC DNA]</scope>
    <source>
        <strain evidence="2 3">DAOM 197198</strain>
    </source>
</reference>
<accession>A0A2P4P5W0</accession>
<evidence type="ECO:0000256" key="1">
    <source>
        <dbReference type="SAM" id="Phobius"/>
    </source>
</evidence>
<sequence>MLIFFFNNISFSTIPTRFIFFSIPIFYFIFFQIYRFLYYRLNYFLFLIVFLLLFFSSILKNKNFFFIFDLFFKNPKNFSC</sequence>
<evidence type="ECO:0000313" key="2">
    <source>
        <dbReference type="EMBL" id="POG60775.1"/>
    </source>
</evidence>
<organism evidence="2 3">
    <name type="scientific">Rhizophagus irregularis (strain DAOM 181602 / DAOM 197198 / MUCL 43194)</name>
    <name type="common">Arbuscular mycorrhizal fungus</name>
    <name type="synonym">Glomus intraradices</name>
    <dbReference type="NCBI Taxonomy" id="747089"/>
    <lineage>
        <taxon>Eukaryota</taxon>
        <taxon>Fungi</taxon>
        <taxon>Fungi incertae sedis</taxon>
        <taxon>Mucoromycota</taxon>
        <taxon>Glomeromycotina</taxon>
        <taxon>Glomeromycetes</taxon>
        <taxon>Glomerales</taxon>
        <taxon>Glomeraceae</taxon>
        <taxon>Rhizophagus</taxon>
    </lineage>
</organism>
<proteinExistence type="predicted"/>
<gene>
    <name evidence="2" type="ORF">GLOIN_2v752299</name>
</gene>
<keyword evidence="1" id="KW-0472">Membrane</keyword>
<comment type="caution">
    <text evidence="2">The sequence shown here is derived from an EMBL/GenBank/DDBJ whole genome shotgun (WGS) entry which is preliminary data.</text>
</comment>
<dbReference type="AlphaFoldDB" id="A0A2P4P5W0"/>